<dbReference type="Proteomes" id="UP001463665">
    <property type="component" value="Chromosome"/>
</dbReference>
<keyword evidence="2" id="KW-1185">Reference proteome</keyword>
<sequence>MLSALTKGKKNGAKIMAVNPLPEAGLMGFRDPQKPLALISKPFELSDLYLPVKINGDMALLKALQLLLLEEEEKILGKFLIIISLPKKQPALKI</sequence>
<protein>
    <submittedName>
        <fullName evidence="1">Uncharacterized protein</fullName>
    </submittedName>
</protein>
<evidence type="ECO:0000313" key="2">
    <source>
        <dbReference type="Proteomes" id="UP001463665"/>
    </source>
</evidence>
<evidence type="ECO:0000313" key="1">
    <source>
        <dbReference type="EMBL" id="XAO73657.1"/>
    </source>
</evidence>
<reference evidence="1 2" key="1">
    <citation type="submission" date="2024-04" db="EMBL/GenBank/DDBJ databases">
        <title>Genome sequencing and assembly of rice foliar adapted Chryseobacterium endophyticum OsEnb-ALM-A6.</title>
        <authorList>
            <person name="Kumar S."/>
            <person name="Javed M."/>
            <person name="Chouhan V."/>
            <person name="Charishma K."/>
            <person name="Patel A."/>
            <person name="Kumar M."/>
            <person name="Sahu K.P."/>
            <person name="Kumar A."/>
        </authorList>
    </citation>
    <scope>NUCLEOTIDE SEQUENCE [LARGE SCALE GENOMIC DNA]</scope>
    <source>
        <strain evidence="1 2">OsEnb-ALM-A6</strain>
    </source>
</reference>
<dbReference type="Gene3D" id="3.40.228.10">
    <property type="entry name" value="Dimethylsulfoxide Reductase, domain 2"/>
    <property type="match status" value="1"/>
</dbReference>
<dbReference type="AlphaFoldDB" id="A0AAU6WP92"/>
<organism evidence="1 2">
    <name type="scientific">Chryseobacterium endophyticum</name>
    <dbReference type="NCBI Taxonomy" id="1854762"/>
    <lineage>
        <taxon>Bacteria</taxon>
        <taxon>Pseudomonadati</taxon>
        <taxon>Bacteroidota</taxon>
        <taxon>Flavobacteriia</taxon>
        <taxon>Flavobacteriales</taxon>
        <taxon>Weeksellaceae</taxon>
        <taxon>Chryseobacterium group</taxon>
        <taxon>Chryseobacterium</taxon>
    </lineage>
</organism>
<proteinExistence type="predicted"/>
<dbReference type="EMBL" id="CP154834">
    <property type="protein sequence ID" value="XAO73657.1"/>
    <property type="molecule type" value="Genomic_DNA"/>
</dbReference>
<dbReference type="RefSeq" id="WP_345766073.1">
    <property type="nucleotide sequence ID" value="NZ_CP154834.1"/>
</dbReference>
<accession>A0AAU6WP92</accession>
<name>A0AAU6WP92_9FLAO</name>
<gene>
    <name evidence="1" type="ORF">AAFP95_18345</name>
</gene>
<dbReference type="SUPFAM" id="SSF53706">
    <property type="entry name" value="Formate dehydrogenase/DMSO reductase, domains 1-3"/>
    <property type="match status" value="1"/>
</dbReference>